<keyword evidence="3" id="KW-1185">Reference proteome</keyword>
<reference evidence="3" key="1">
    <citation type="journal article" date="2006" name="PLoS Biol.">
        <title>Macronuclear genome sequence of the ciliate Tetrahymena thermophila, a model eukaryote.</title>
        <authorList>
            <person name="Eisen J.A."/>
            <person name="Coyne R.S."/>
            <person name="Wu M."/>
            <person name="Wu D."/>
            <person name="Thiagarajan M."/>
            <person name="Wortman J.R."/>
            <person name="Badger J.H."/>
            <person name="Ren Q."/>
            <person name="Amedeo P."/>
            <person name="Jones K.M."/>
            <person name="Tallon L.J."/>
            <person name="Delcher A.L."/>
            <person name="Salzberg S.L."/>
            <person name="Silva J.C."/>
            <person name="Haas B.J."/>
            <person name="Majoros W.H."/>
            <person name="Farzad M."/>
            <person name="Carlton J.M."/>
            <person name="Smith R.K. Jr."/>
            <person name="Garg J."/>
            <person name="Pearlman R.E."/>
            <person name="Karrer K.M."/>
            <person name="Sun L."/>
            <person name="Manning G."/>
            <person name="Elde N.C."/>
            <person name="Turkewitz A.P."/>
            <person name="Asai D.J."/>
            <person name="Wilkes D.E."/>
            <person name="Wang Y."/>
            <person name="Cai H."/>
            <person name="Collins K."/>
            <person name="Stewart B.A."/>
            <person name="Lee S.R."/>
            <person name="Wilamowska K."/>
            <person name="Weinberg Z."/>
            <person name="Ruzzo W.L."/>
            <person name="Wloga D."/>
            <person name="Gaertig J."/>
            <person name="Frankel J."/>
            <person name="Tsao C.-C."/>
            <person name="Gorovsky M.A."/>
            <person name="Keeling P.J."/>
            <person name="Waller R.F."/>
            <person name="Patron N.J."/>
            <person name="Cherry J.M."/>
            <person name="Stover N.A."/>
            <person name="Krieger C.J."/>
            <person name="del Toro C."/>
            <person name="Ryder H.F."/>
            <person name="Williamson S.C."/>
            <person name="Barbeau R.A."/>
            <person name="Hamilton E.P."/>
            <person name="Orias E."/>
        </authorList>
    </citation>
    <scope>NUCLEOTIDE SEQUENCE [LARGE SCALE GENOMIC DNA]</scope>
    <source>
        <strain evidence="3">SB210</strain>
    </source>
</reference>
<dbReference type="HOGENOM" id="CLU_054485_0_0_1"/>
<sequence>MYKNIFTKFTSSSSIQLSNKVKQCFSLKGHTIDIQSEHNLIQRKSDFEQLYKVKYTDKLVGYATAEGTKKYSELKKDSVDPTNFSTPFKSDLTLSSIGFGSYQGTPDKEDDMKMFNALIDSVNSGGINVIDTALNFRYQKSERSIGAALRYLKNQNKITRDQYFLASKGGFLVDDADQGIPSTVLINNLIQKKLITEEDIIGACHCMNPNYLSQNIDQSLDNLGVETLDLYYLQNASEVQMPLIGEDKFFEKLSLVFELFEKKIQENKIRNYGLATWLAFRSRQDEKNIHLNLQKVVKLAEKVGGKNHGLRYIQLPVNVMMPESFSEKWQNYENEKGEVQEQFLLKVARELQVNIITSSPLMQGAMINCPLPKDVFQCVNQGAKHLQFVRSIPSPAIISTLIGQKSNRNVKKNLEVIVYPKLSEDKFWEFLIPSKREQEIEETVNIS</sequence>
<dbReference type="InterPro" id="IPR036812">
    <property type="entry name" value="NAD(P)_OxRdtase_dom_sf"/>
</dbReference>
<protein>
    <submittedName>
        <fullName evidence="2">Aldo/keto reductase family oxidoreductase</fullName>
    </submittedName>
</protein>
<dbReference type="eggNOG" id="ENOG502S0PI">
    <property type="taxonomic scope" value="Eukaryota"/>
</dbReference>
<evidence type="ECO:0000259" key="1">
    <source>
        <dbReference type="Pfam" id="PF00248"/>
    </source>
</evidence>
<dbReference type="InParanoid" id="I7MCV7"/>
<dbReference type="Pfam" id="PF00248">
    <property type="entry name" value="Aldo_ket_red"/>
    <property type="match status" value="1"/>
</dbReference>
<evidence type="ECO:0000313" key="3">
    <source>
        <dbReference type="Proteomes" id="UP000009168"/>
    </source>
</evidence>
<name>I7MCV7_TETTS</name>
<dbReference type="InterPro" id="IPR023210">
    <property type="entry name" value="NADP_OxRdtase_dom"/>
</dbReference>
<proteinExistence type="predicted"/>
<dbReference type="RefSeq" id="XP_001032672.1">
    <property type="nucleotide sequence ID" value="XM_001032672.1"/>
</dbReference>
<dbReference type="InterPro" id="IPR053135">
    <property type="entry name" value="AKR2_Oxidoreductase"/>
</dbReference>
<dbReference type="STRING" id="312017.I7MCV7"/>
<dbReference type="KEGG" id="tet:TTHERM_00529610"/>
<evidence type="ECO:0000313" key="2">
    <source>
        <dbReference type="EMBL" id="EAR85009.1"/>
    </source>
</evidence>
<dbReference type="AlphaFoldDB" id="I7MCV7"/>
<dbReference type="Gene3D" id="3.20.20.100">
    <property type="entry name" value="NADP-dependent oxidoreductase domain"/>
    <property type="match status" value="1"/>
</dbReference>
<dbReference type="SUPFAM" id="SSF51430">
    <property type="entry name" value="NAD(P)-linked oxidoreductase"/>
    <property type="match status" value="1"/>
</dbReference>
<gene>
    <name evidence="2" type="ORF">TTHERM_00529610</name>
</gene>
<dbReference type="PANTHER" id="PTHR43312:SF1">
    <property type="entry name" value="NADP-DEPENDENT OXIDOREDUCTASE DOMAIN-CONTAINING PROTEIN"/>
    <property type="match status" value="1"/>
</dbReference>
<dbReference type="PANTHER" id="PTHR43312">
    <property type="entry name" value="D-THREO-ALDOSE 1-DEHYDROGENASE"/>
    <property type="match status" value="1"/>
</dbReference>
<dbReference type="OrthoDB" id="48988at2759"/>
<dbReference type="EMBL" id="GG662522">
    <property type="protein sequence ID" value="EAR85009.1"/>
    <property type="molecule type" value="Genomic_DNA"/>
</dbReference>
<feature type="domain" description="NADP-dependent oxidoreductase" evidence="1">
    <location>
        <begin position="97"/>
        <end position="276"/>
    </location>
</feature>
<dbReference type="OMA" id="AIQLPFN"/>
<dbReference type="GeneID" id="7837823"/>
<dbReference type="Proteomes" id="UP000009168">
    <property type="component" value="Unassembled WGS sequence"/>
</dbReference>
<dbReference type="CDD" id="cd19099">
    <property type="entry name" value="AKR_unchar"/>
    <property type="match status" value="1"/>
</dbReference>
<organism evidence="2 3">
    <name type="scientific">Tetrahymena thermophila (strain SB210)</name>
    <dbReference type="NCBI Taxonomy" id="312017"/>
    <lineage>
        <taxon>Eukaryota</taxon>
        <taxon>Sar</taxon>
        <taxon>Alveolata</taxon>
        <taxon>Ciliophora</taxon>
        <taxon>Intramacronucleata</taxon>
        <taxon>Oligohymenophorea</taxon>
        <taxon>Hymenostomatida</taxon>
        <taxon>Tetrahymenina</taxon>
        <taxon>Tetrahymenidae</taxon>
        <taxon>Tetrahymena</taxon>
    </lineage>
</organism>
<accession>I7MCV7</accession>